<name>A0A250LDR5_9BURK</name>
<evidence type="ECO:0000313" key="1">
    <source>
        <dbReference type="EMBL" id="BBA42718.1"/>
    </source>
</evidence>
<accession>A0A250LDR5</accession>
<sequence>MPGAPVSAVAAALRHGTRIETARFRQEQKDNVPQACQVYLCMIMVRRACPSAVRTIWDRGMKPIPNKHDNSLFYR</sequence>
<reference evidence="1" key="1">
    <citation type="journal article" date="2016" name="Biosci. Biotechnol. Biochem.">
        <title>Bioconversion of AHX to AOH by resting cells of Burkholderia contaminans CH-1.</title>
        <authorList>
            <person name="Choi J.H."/>
            <person name="Kikuchi A."/>
            <person name="Pumkaeo P."/>
            <person name="Hirai H."/>
            <person name="Tokuyama S."/>
            <person name="Kawagishi H."/>
        </authorList>
    </citation>
    <scope>NUCLEOTIDE SEQUENCE</scope>
    <source>
        <strain evidence="1">CH-1</strain>
    </source>
</reference>
<dbReference type="EMBL" id="AP018358">
    <property type="protein sequence ID" value="BBA42718.1"/>
    <property type="molecule type" value="Genomic_DNA"/>
</dbReference>
<proteinExistence type="predicted"/>
<organism evidence="1">
    <name type="scientific">Burkholderia contaminans</name>
    <dbReference type="NCBI Taxonomy" id="488447"/>
    <lineage>
        <taxon>Bacteria</taxon>
        <taxon>Pseudomonadati</taxon>
        <taxon>Pseudomonadota</taxon>
        <taxon>Betaproteobacteria</taxon>
        <taxon>Burkholderiales</taxon>
        <taxon>Burkholderiaceae</taxon>
        <taxon>Burkholderia</taxon>
        <taxon>Burkholderia cepacia complex</taxon>
    </lineage>
</organism>
<reference evidence="1" key="2">
    <citation type="journal article" date="2017" name="Genome Announc.">
        <title>High-Quality Draft Genome Sequence of Burkholderia contaminans CH-1, a Gram-Negative Bacterium That Metabolizes 2-Azahypoxanthine, a Plant Growth-Regulating Compound.</title>
        <authorList>
            <person name="Choi J.-H."/>
            <person name="Sugiura H."/>
            <person name="Moriuchi R."/>
            <person name="Kawagishi H."/>
            <person name="Dohra H."/>
        </authorList>
    </citation>
    <scope>NUCLEOTIDE SEQUENCE</scope>
    <source>
        <strain evidence="1">CH-1</strain>
    </source>
</reference>
<dbReference type="AlphaFoldDB" id="A0A250LDR5"/>
<gene>
    <name evidence="1" type="ORF">BCCH1_52040</name>
</gene>
<protein>
    <submittedName>
        <fullName evidence="1">Uncharacterized protein</fullName>
    </submittedName>
</protein>